<dbReference type="SMART" id="SM00849">
    <property type="entry name" value="Lactamase_B"/>
    <property type="match status" value="1"/>
</dbReference>
<dbReference type="PANTHER" id="PTHR46018">
    <property type="entry name" value="ZINC PHOSPHODIESTERASE ELAC PROTEIN 1"/>
    <property type="match status" value="1"/>
</dbReference>
<dbReference type="Proteomes" id="UP001314263">
    <property type="component" value="Unassembled WGS sequence"/>
</dbReference>
<name>A0AAV1IF92_9CHLO</name>
<dbReference type="InterPro" id="IPR001279">
    <property type="entry name" value="Metallo-B-lactamas"/>
</dbReference>
<reference evidence="4 5" key="1">
    <citation type="submission" date="2023-10" db="EMBL/GenBank/DDBJ databases">
        <authorList>
            <person name="Maclean D."/>
            <person name="Macfadyen A."/>
        </authorList>
    </citation>
    <scope>NUCLEOTIDE SEQUENCE [LARGE SCALE GENOMIC DNA]</scope>
</reference>
<dbReference type="AlphaFoldDB" id="A0AAV1IF92"/>
<sequence length="382" mass="41298">MLIPQSSPRIALKAPFLSIWLSLSVITDCVVHPYVYPREAVPNDTLRIIALGTGVPSIFKSQAATSYLLQLGSNERNILFDVGTGSIANLYATRVSLSTIDKVFISHAHSDHITDLAPLYALANGRPGPLQVWGPSGASEATGIAAIVEGLRQFLAWDQEARNKVMGREKGQPQNAIIAHQFDHNVTNQVIYEQDGIRITSTPVFHYATPGPVALRLDWNNISITFSGDTIPLQSFLDLGSGSDVVLHETVGPRNSFHLQDPTTRNILLNHTSQSEVGAIFQKLQPRLAIATHLSINEYSIVPILSGIRSTYPTGPLAIAQDFAVWDVSPSAVSQRKFVPVTTSAGYEFANPCPAQHDLEVDDDGDWPRAAVACCAAAMTGA</sequence>
<dbReference type="SUPFAM" id="SSF56281">
    <property type="entry name" value="Metallo-hydrolase/oxidoreductase"/>
    <property type="match status" value="1"/>
</dbReference>
<evidence type="ECO:0000259" key="3">
    <source>
        <dbReference type="SMART" id="SM00849"/>
    </source>
</evidence>
<dbReference type="InterPro" id="IPR044094">
    <property type="entry name" value="AtsA-like_MBL-fold"/>
</dbReference>
<comment type="caution">
    <text evidence="4">The sequence shown here is derived from an EMBL/GenBank/DDBJ whole genome shotgun (WGS) entry which is preliminary data.</text>
</comment>
<evidence type="ECO:0000256" key="2">
    <source>
        <dbReference type="SAM" id="SignalP"/>
    </source>
</evidence>
<feature type="chain" id="PRO_5043976409" description="Metallo-beta-lactamase domain-containing protein" evidence="2">
    <location>
        <begin position="30"/>
        <end position="382"/>
    </location>
</feature>
<evidence type="ECO:0000256" key="1">
    <source>
        <dbReference type="ARBA" id="ARBA00022801"/>
    </source>
</evidence>
<keyword evidence="5" id="KW-1185">Reference proteome</keyword>
<evidence type="ECO:0000313" key="5">
    <source>
        <dbReference type="Proteomes" id="UP001314263"/>
    </source>
</evidence>
<dbReference type="InterPro" id="IPR036866">
    <property type="entry name" value="RibonucZ/Hydroxyglut_hydro"/>
</dbReference>
<proteinExistence type="predicted"/>
<dbReference type="EMBL" id="CAUYUE010000011">
    <property type="protein sequence ID" value="CAK0784842.1"/>
    <property type="molecule type" value="Genomic_DNA"/>
</dbReference>
<keyword evidence="2" id="KW-0732">Signal</keyword>
<protein>
    <recommendedName>
        <fullName evidence="3">Metallo-beta-lactamase domain-containing protein</fullName>
    </recommendedName>
</protein>
<dbReference type="Gene3D" id="3.60.15.10">
    <property type="entry name" value="Ribonuclease Z/Hydroxyacylglutathione hydrolase-like"/>
    <property type="match status" value="1"/>
</dbReference>
<organism evidence="4 5">
    <name type="scientific">Coccomyxa viridis</name>
    <dbReference type="NCBI Taxonomy" id="1274662"/>
    <lineage>
        <taxon>Eukaryota</taxon>
        <taxon>Viridiplantae</taxon>
        <taxon>Chlorophyta</taxon>
        <taxon>core chlorophytes</taxon>
        <taxon>Trebouxiophyceae</taxon>
        <taxon>Trebouxiophyceae incertae sedis</taxon>
        <taxon>Coccomyxaceae</taxon>
        <taxon>Coccomyxa</taxon>
    </lineage>
</organism>
<dbReference type="CDD" id="cd07719">
    <property type="entry name" value="arylsulfatase_AtsA-like_MBL-fold"/>
    <property type="match status" value="1"/>
</dbReference>
<feature type="signal peptide" evidence="2">
    <location>
        <begin position="1"/>
        <end position="29"/>
    </location>
</feature>
<dbReference type="Pfam" id="PF00753">
    <property type="entry name" value="Lactamase_B"/>
    <property type="match status" value="1"/>
</dbReference>
<feature type="domain" description="Metallo-beta-lactamase" evidence="3">
    <location>
        <begin position="63"/>
        <end position="271"/>
    </location>
</feature>
<dbReference type="PANTHER" id="PTHR46018:SF2">
    <property type="entry name" value="ZINC PHOSPHODIESTERASE ELAC PROTEIN 1"/>
    <property type="match status" value="1"/>
</dbReference>
<gene>
    <name evidence="4" type="ORF">CVIRNUC_008047</name>
</gene>
<accession>A0AAV1IF92</accession>
<dbReference type="GO" id="GO:0042781">
    <property type="term" value="F:3'-tRNA processing endoribonuclease activity"/>
    <property type="evidence" value="ECO:0007669"/>
    <property type="project" value="TreeGrafter"/>
</dbReference>
<keyword evidence="1" id="KW-0378">Hydrolase</keyword>
<evidence type="ECO:0000313" key="4">
    <source>
        <dbReference type="EMBL" id="CAK0784842.1"/>
    </source>
</evidence>